<dbReference type="EnsemblPlants" id="AVESA.00010b.r2.1CG0087850.1">
    <property type="protein sequence ID" value="AVESA.00010b.r2.1CG0087850.1.CDS"/>
    <property type="gene ID" value="AVESA.00010b.r2.1CG0087850"/>
</dbReference>
<protein>
    <submittedName>
        <fullName evidence="1">Uncharacterized protein</fullName>
    </submittedName>
</protein>
<reference evidence="1" key="1">
    <citation type="submission" date="2021-05" db="EMBL/GenBank/DDBJ databases">
        <authorList>
            <person name="Scholz U."/>
            <person name="Mascher M."/>
            <person name="Fiebig A."/>
        </authorList>
    </citation>
    <scope>NUCLEOTIDE SEQUENCE [LARGE SCALE GENOMIC DNA]</scope>
</reference>
<keyword evidence="2" id="KW-1185">Reference proteome</keyword>
<dbReference type="Proteomes" id="UP001732700">
    <property type="component" value="Chromosome 1C"/>
</dbReference>
<accession>A0ACD5TNA9</accession>
<evidence type="ECO:0000313" key="1">
    <source>
        <dbReference type="EnsemblPlants" id="AVESA.00010b.r2.1CG0087850.1.CDS"/>
    </source>
</evidence>
<reference evidence="1" key="2">
    <citation type="submission" date="2025-09" db="UniProtKB">
        <authorList>
            <consortium name="EnsemblPlants"/>
        </authorList>
    </citation>
    <scope>IDENTIFICATION</scope>
</reference>
<evidence type="ECO:0000313" key="2">
    <source>
        <dbReference type="Proteomes" id="UP001732700"/>
    </source>
</evidence>
<name>A0ACD5TNA9_AVESA</name>
<organism evidence="1 2">
    <name type="scientific">Avena sativa</name>
    <name type="common">Oat</name>
    <dbReference type="NCBI Taxonomy" id="4498"/>
    <lineage>
        <taxon>Eukaryota</taxon>
        <taxon>Viridiplantae</taxon>
        <taxon>Streptophyta</taxon>
        <taxon>Embryophyta</taxon>
        <taxon>Tracheophyta</taxon>
        <taxon>Spermatophyta</taxon>
        <taxon>Magnoliopsida</taxon>
        <taxon>Liliopsida</taxon>
        <taxon>Poales</taxon>
        <taxon>Poaceae</taxon>
        <taxon>BOP clade</taxon>
        <taxon>Pooideae</taxon>
        <taxon>Poodae</taxon>
        <taxon>Poeae</taxon>
        <taxon>Poeae Chloroplast Group 1 (Aveneae type)</taxon>
        <taxon>Aveninae</taxon>
        <taxon>Avena</taxon>
    </lineage>
</organism>
<sequence length="532" mass="58854">MQRALSGIVPAIEKVRLYRGKGGEIMRSAVSRFIACISIAAISLNEKTKRSLVETLNENLRHPNSQIQCAAVDALKHFIPTYLVSAGEKTGNGIISKYVTLLDDPNVAARRGGALALGILPYEFLLIKWMPVMSKLCSSCTIEAKADDPDVEARVNSVRGLVLVCETLTSNVEQSSNIGESIYAFIKVKVMQALFGALDDYAVDNRGDVGSWVREAAMDALQRCTFILCRRDGAAVRTAPVAKDKTEPSDMDANGISTTHQLFDSAIAQDLVAGIAKQAVEKIDKIREIAVRTLHKILYNQEQFIPFIPYRELLEEVIPSNADLEWAVPAVSYPRLVKILQATCYSKPVLSGLVISTGGLQESLRKVSTSALVGYLQDPNINTIDEGKSREYLLSHDILWVLQRYQKCDRVITPTLKTIETLLSKKIFLNKEGHGDFYYELINLLGSELKGSKVFTKLCAGLSILGYISSQLDRTGTKAFSQLLTFLGHRYPKIRKAAADQVYLVLLQNDNLISQRHAGKEMLRKRGTRGQS</sequence>
<proteinExistence type="predicted"/>